<comment type="caution">
    <text evidence="2">The sequence shown here is derived from an EMBL/GenBank/DDBJ whole genome shotgun (WGS) entry which is preliminary data.</text>
</comment>
<proteinExistence type="predicted"/>
<dbReference type="Gene3D" id="3.40.50.1820">
    <property type="entry name" value="alpha/beta hydrolase"/>
    <property type="match status" value="1"/>
</dbReference>
<accession>M0A7N1</accession>
<name>M0A7N1_9EURY</name>
<feature type="compositionally biased region" description="Basic and acidic residues" evidence="1">
    <location>
        <begin position="9"/>
        <end position="21"/>
    </location>
</feature>
<evidence type="ECO:0000313" key="2">
    <source>
        <dbReference type="EMBL" id="ELY93902.1"/>
    </source>
</evidence>
<dbReference type="SUPFAM" id="SSF53474">
    <property type="entry name" value="alpha/beta-Hydrolases"/>
    <property type="match status" value="1"/>
</dbReference>
<keyword evidence="3" id="KW-1185">Reference proteome</keyword>
<evidence type="ECO:0008006" key="4">
    <source>
        <dbReference type="Google" id="ProtNLM"/>
    </source>
</evidence>
<dbReference type="AlphaFoldDB" id="M0A7N1"/>
<dbReference type="EMBL" id="AOIM01000013">
    <property type="protein sequence ID" value="ELY93902.1"/>
    <property type="molecule type" value="Genomic_DNA"/>
</dbReference>
<dbReference type="PROSITE" id="PS51318">
    <property type="entry name" value="TAT"/>
    <property type="match status" value="1"/>
</dbReference>
<dbReference type="InterPro" id="IPR029058">
    <property type="entry name" value="AB_hydrolase_fold"/>
</dbReference>
<protein>
    <recommendedName>
        <fullName evidence="4">Alpha/beta hydrolase</fullName>
    </recommendedName>
</protein>
<sequence>MATPNIHTTTERGSIEAEHEQTASGTAHKQTPPETDPTEQTHSRDGADTSTPTTRRSLLAATGATVAGLAGATAASTPAAALFSDVETIEIDDGFFGWSADGSLPVADEVYVFIHGWFGDSTAQSQAEDVLDTIEDGGYEPDEAVVLEWPASTLNYFGAESDTEDVGEVAAELAEEFYDDGGGNLRFVGHSLGGRCVLWTATKLSSGYELETVAPLGAAADGSEVCGDPWNDGLENACEVRNYHSENDSTVGAAYGGLFDTALGNEGADCDPASNYTDVDVTDDVSSHMDFLGNEAVGADIADAILDGDCGDGGDDDDDDDNGGWW</sequence>
<organism evidence="2 3">
    <name type="scientific">Natrialba hulunbeirensis JCM 10989</name>
    <dbReference type="NCBI Taxonomy" id="1227493"/>
    <lineage>
        <taxon>Archaea</taxon>
        <taxon>Methanobacteriati</taxon>
        <taxon>Methanobacteriota</taxon>
        <taxon>Stenosarchaea group</taxon>
        <taxon>Halobacteria</taxon>
        <taxon>Halobacteriales</taxon>
        <taxon>Natrialbaceae</taxon>
        <taxon>Natrialba</taxon>
    </lineage>
</organism>
<dbReference type="PATRIC" id="fig|1227493.4.peg.857"/>
<reference evidence="2 3" key="1">
    <citation type="journal article" date="2014" name="PLoS Genet.">
        <title>Phylogenetically driven sequencing of extremely halophilic archaea reveals strategies for static and dynamic osmo-response.</title>
        <authorList>
            <person name="Becker E.A."/>
            <person name="Seitzer P.M."/>
            <person name="Tritt A."/>
            <person name="Larsen D."/>
            <person name="Krusor M."/>
            <person name="Yao A.I."/>
            <person name="Wu D."/>
            <person name="Madern D."/>
            <person name="Eisen J.A."/>
            <person name="Darling A.E."/>
            <person name="Facciotti M.T."/>
        </authorList>
    </citation>
    <scope>NUCLEOTIDE SEQUENCE [LARGE SCALE GENOMIC DNA]</scope>
    <source>
        <strain evidence="2 3">JCM 10989</strain>
    </source>
</reference>
<evidence type="ECO:0000256" key="1">
    <source>
        <dbReference type="SAM" id="MobiDB-lite"/>
    </source>
</evidence>
<dbReference type="RefSeq" id="WP_006652140.1">
    <property type="nucleotide sequence ID" value="NZ_AOIM01000013.1"/>
</dbReference>
<dbReference type="Proteomes" id="UP000011519">
    <property type="component" value="Unassembled WGS sequence"/>
</dbReference>
<dbReference type="InterPro" id="IPR006311">
    <property type="entry name" value="TAT_signal"/>
</dbReference>
<gene>
    <name evidence="2" type="ORF">C483_04464</name>
</gene>
<evidence type="ECO:0000313" key="3">
    <source>
        <dbReference type="Proteomes" id="UP000011519"/>
    </source>
</evidence>
<feature type="region of interest" description="Disordered" evidence="1">
    <location>
        <begin position="1"/>
        <end position="54"/>
    </location>
</feature>